<dbReference type="Proteomes" id="UP000594014">
    <property type="component" value="Chromosome"/>
</dbReference>
<gene>
    <name evidence="1" type="ORF">FRZ06_00320</name>
</gene>
<proteinExistence type="predicted"/>
<keyword evidence="2" id="KW-1185">Reference proteome</keyword>
<reference evidence="1" key="1">
    <citation type="submission" date="2019-08" db="EMBL/GenBank/DDBJ databases">
        <title>Genome sequence of Clostridiales bacterium MT110.</title>
        <authorList>
            <person name="Cao J."/>
        </authorList>
    </citation>
    <scope>NUCLEOTIDE SEQUENCE</scope>
    <source>
        <strain evidence="1">MT110</strain>
    </source>
</reference>
<dbReference type="EMBL" id="CP042469">
    <property type="protein sequence ID" value="QOX61907.1"/>
    <property type="molecule type" value="Genomic_DNA"/>
</dbReference>
<accession>A0ACD1A677</accession>
<evidence type="ECO:0000313" key="2">
    <source>
        <dbReference type="Proteomes" id="UP000594014"/>
    </source>
</evidence>
<name>A0ACD1A677_9FIRM</name>
<organism evidence="1 2">
    <name type="scientific">Anoxybacterium hadale</name>
    <dbReference type="NCBI Taxonomy" id="3408580"/>
    <lineage>
        <taxon>Bacteria</taxon>
        <taxon>Bacillati</taxon>
        <taxon>Bacillota</taxon>
        <taxon>Clostridia</taxon>
        <taxon>Peptostreptococcales</taxon>
        <taxon>Anaerovoracaceae</taxon>
        <taxon>Anoxybacterium</taxon>
    </lineage>
</organism>
<protein>
    <submittedName>
        <fullName evidence="1">TetR/AcrR family transcriptional regulator</fullName>
    </submittedName>
</protein>
<evidence type="ECO:0000313" key="1">
    <source>
        <dbReference type="EMBL" id="QOX61907.1"/>
    </source>
</evidence>
<sequence>MDRRIEKSKKAIMDALTSLMAEKDFDKITINEIAERANVNRGTVYLHYVDKFDLLNQCIEIHLNQLLSSCMIPQSQEISRNSPKADMLQIFHYLEQHISFYFILLTNKGTPTFRDQLLHMVQEMISVHLNRQNILIRVNKDFLVQFVASATVGIVEWWIINEMPYPAASMVDQLWQLFEKVELVNP</sequence>